<reference evidence="2" key="1">
    <citation type="submission" date="2016-11" db="UniProtKB">
        <authorList>
            <consortium name="WormBaseParasite"/>
        </authorList>
    </citation>
    <scope>IDENTIFICATION</scope>
</reference>
<dbReference type="AlphaFoldDB" id="A0A1I7WK47"/>
<organism evidence="1 2">
    <name type="scientific">Heterorhabditis bacteriophora</name>
    <name type="common">Entomopathogenic nematode worm</name>
    <dbReference type="NCBI Taxonomy" id="37862"/>
    <lineage>
        <taxon>Eukaryota</taxon>
        <taxon>Metazoa</taxon>
        <taxon>Ecdysozoa</taxon>
        <taxon>Nematoda</taxon>
        <taxon>Chromadorea</taxon>
        <taxon>Rhabditida</taxon>
        <taxon>Rhabditina</taxon>
        <taxon>Rhabditomorpha</taxon>
        <taxon>Strongyloidea</taxon>
        <taxon>Heterorhabditidae</taxon>
        <taxon>Heterorhabditis</taxon>
    </lineage>
</organism>
<proteinExistence type="predicted"/>
<dbReference type="WBParaSite" id="Hba_05408">
    <property type="protein sequence ID" value="Hba_05408"/>
    <property type="gene ID" value="Hba_05408"/>
</dbReference>
<protein>
    <submittedName>
        <fullName evidence="2">DHC_N1 domain-containing protein</fullName>
    </submittedName>
</protein>
<evidence type="ECO:0000313" key="1">
    <source>
        <dbReference type="Proteomes" id="UP000095283"/>
    </source>
</evidence>
<sequence>MILEQKRGTLNVNYSDRLLKLLKEIAHFYNTIDQQMLPCQQALMLGEAVAFERLVIPKKTEDSAISKVTWENPKELEDFIVKLQAASDRLASHNRSNLFLLL</sequence>
<name>A0A1I7WK47_HETBA</name>
<dbReference type="Proteomes" id="UP000095283">
    <property type="component" value="Unplaced"/>
</dbReference>
<evidence type="ECO:0000313" key="2">
    <source>
        <dbReference type="WBParaSite" id="Hba_05408"/>
    </source>
</evidence>
<accession>A0A1I7WK47</accession>
<keyword evidence="1" id="KW-1185">Reference proteome</keyword>